<evidence type="ECO:0000313" key="6">
    <source>
        <dbReference type="Proteomes" id="UP000663829"/>
    </source>
</evidence>
<name>A0A814MAZ2_9BILA</name>
<organism evidence="3 6">
    <name type="scientific">Didymodactylos carnosus</name>
    <dbReference type="NCBI Taxonomy" id="1234261"/>
    <lineage>
        <taxon>Eukaryota</taxon>
        <taxon>Metazoa</taxon>
        <taxon>Spiralia</taxon>
        <taxon>Gnathifera</taxon>
        <taxon>Rotifera</taxon>
        <taxon>Eurotatoria</taxon>
        <taxon>Bdelloidea</taxon>
        <taxon>Philodinida</taxon>
        <taxon>Philodinidae</taxon>
        <taxon>Didymodactylos</taxon>
    </lineage>
</organism>
<evidence type="ECO:0000313" key="3">
    <source>
        <dbReference type="EMBL" id="CAF1077145.1"/>
    </source>
</evidence>
<dbReference type="Proteomes" id="UP000682733">
    <property type="component" value="Unassembled WGS sequence"/>
</dbReference>
<dbReference type="SUPFAM" id="SSF54495">
    <property type="entry name" value="UBC-like"/>
    <property type="match status" value="1"/>
</dbReference>
<accession>A0A814MAZ2</accession>
<proteinExistence type="predicted"/>
<dbReference type="Proteomes" id="UP000663829">
    <property type="component" value="Unassembled WGS sequence"/>
</dbReference>
<dbReference type="Proteomes" id="UP000681722">
    <property type="component" value="Unassembled WGS sequence"/>
</dbReference>
<protein>
    <recommendedName>
        <fullName evidence="1">UBC core domain-containing protein</fullName>
    </recommendedName>
</protein>
<comment type="caution">
    <text evidence="3">The sequence shown here is derived from an EMBL/GenBank/DDBJ whole genome shotgun (WGS) entry which is preliminary data.</text>
</comment>
<dbReference type="Gene3D" id="3.10.110.10">
    <property type="entry name" value="Ubiquitin Conjugating Enzyme"/>
    <property type="match status" value="1"/>
</dbReference>
<dbReference type="Proteomes" id="UP000677228">
    <property type="component" value="Unassembled WGS sequence"/>
</dbReference>
<dbReference type="EMBL" id="CAJNOQ010004869">
    <property type="protein sequence ID" value="CAF1077145.1"/>
    <property type="molecule type" value="Genomic_DNA"/>
</dbReference>
<dbReference type="AlphaFoldDB" id="A0A814MAZ2"/>
<dbReference type="Pfam" id="PF00179">
    <property type="entry name" value="UQ_con"/>
    <property type="match status" value="1"/>
</dbReference>
<feature type="domain" description="UBC core" evidence="1">
    <location>
        <begin position="49"/>
        <end position="124"/>
    </location>
</feature>
<dbReference type="InterPro" id="IPR016135">
    <property type="entry name" value="UBQ-conjugating_enzyme/RWD"/>
</dbReference>
<dbReference type="InterPro" id="IPR000608">
    <property type="entry name" value="UBC"/>
</dbReference>
<evidence type="ECO:0000313" key="5">
    <source>
        <dbReference type="EMBL" id="CAF3843506.1"/>
    </source>
</evidence>
<gene>
    <name evidence="3" type="ORF">GPM918_LOCUS17581</name>
    <name evidence="2" type="ORF">OVA965_LOCUS17042</name>
    <name evidence="5" type="ORF">SRO942_LOCUS17578</name>
    <name evidence="4" type="ORF">TMI583_LOCUS17058</name>
</gene>
<dbReference type="EMBL" id="CAJOBA010008084">
    <property type="protein sequence ID" value="CAF3819826.1"/>
    <property type="molecule type" value="Genomic_DNA"/>
</dbReference>
<sequence>MNRVHIRLYLERDSLISDEVKSYFILERLPDQLAPSPNGTFKIIGRLLPRSLPYSNGSYRIEITVPCAFPFACPIVKFLTPLHHIALDCSSFVVKECCCCVLGAWSPSYKISAWIKRHVDLIDNIELCGDHVRMDIDREKVNEETKEYVAKYALPRILYTQVHSLKSLSKQLIQTVNQKNRTLLEQQLPPTLMKYVNEKDDL</sequence>
<evidence type="ECO:0000313" key="4">
    <source>
        <dbReference type="EMBL" id="CAF3819826.1"/>
    </source>
</evidence>
<evidence type="ECO:0000259" key="1">
    <source>
        <dbReference type="Pfam" id="PF00179"/>
    </source>
</evidence>
<reference evidence="3" key="1">
    <citation type="submission" date="2021-02" db="EMBL/GenBank/DDBJ databases">
        <authorList>
            <person name="Nowell W R."/>
        </authorList>
    </citation>
    <scope>NUCLEOTIDE SEQUENCE</scope>
</reference>
<keyword evidence="6" id="KW-1185">Reference proteome</keyword>
<evidence type="ECO:0000313" key="2">
    <source>
        <dbReference type="EMBL" id="CAF1053143.1"/>
    </source>
</evidence>
<dbReference type="EMBL" id="CAJOBC010004869">
    <property type="protein sequence ID" value="CAF3843506.1"/>
    <property type="molecule type" value="Genomic_DNA"/>
</dbReference>
<dbReference type="EMBL" id="CAJNOK010008067">
    <property type="protein sequence ID" value="CAF1053143.1"/>
    <property type="molecule type" value="Genomic_DNA"/>
</dbReference>